<accession>A0A317KVV7</accession>
<evidence type="ECO:0000313" key="2">
    <source>
        <dbReference type="Proteomes" id="UP000245624"/>
    </source>
</evidence>
<dbReference type="InterPro" id="IPR014988">
    <property type="entry name" value="Uncharacterised_YqcI/YcgG"/>
</dbReference>
<protein>
    <recommendedName>
        <fullName evidence="3">YqcI/YcgG family protein</fullName>
    </recommendedName>
</protein>
<dbReference type="PANTHER" id="PTHR40045">
    <property type="entry name" value="YCGG FAMILY PROTEIN"/>
    <property type="match status" value="1"/>
</dbReference>
<dbReference type="Pfam" id="PF08892">
    <property type="entry name" value="YqcI_YcgG"/>
    <property type="match status" value="1"/>
</dbReference>
<keyword evidence="2" id="KW-1185">Reference proteome</keyword>
<comment type="caution">
    <text evidence="1">The sequence shown here is derived from an EMBL/GenBank/DDBJ whole genome shotgun (WGS) entry which is preliminary data.</text>
</comment>
<gene>
    <name evidence="1" type="ORF">DLJ74_14340</name>
</gene>
<name>A0A317KVV7_9BACI</name>
<proteinExistence type="predicted"/>
<sequence>MKQLNCQDIAVEESLSTWQKEVLEQFKAKMTDKNDLFPCIPATIGFSLNQLRYGFLKDSIKHNTVQELAKLLGNFTEHADEYGDYTSLIVFYDLPEEVKKTYTVEQYEQLFWQQLNELVEYDEIEWPNEIPREAQHPLWEFCFHGERYFVYCATPAHSNRNSRSFPTLMLAITPRWVFQKFNKTKHADKIIHQVRTRLQEYDTISRHPELRTYGDEDNFEWKQYFLRDENITLAKCPFHNKK</sequence>
<dbReference type="AlphaFoldDB" id="A0A317KVV7"/>
<evidence type="ECO:0008006" key="3">
    <source>
        <dbReference type="Google" id="ProtNLM"/>
    </source>
</evidence>
<evidence type="ECO:0000313" key="1">
    <source>
        <dbReference type="EMBL" id="PWU67632.1"/>
    </source>
</evidence>
<organism evidence="1 2">
    <name type="scientific">Gracilibacillus dipsosauri</name>
    <dbReference type="NCBI Taxonomy" id="178340"/>
    <lineage>
        <taxon>Bacteria</taxon>
        <taxon>Bacillati</taxon>
        <taxon>Bacillota</taxon>
        <taxon>Bacilli</taxon>
        <taxon>Bacillales</taxon>
        <taxon>Bacillaceae</taxon>
        <taxon>Gracilibacillus</taxon>
    </lineage>
</organism>
<dbReference type="RefSeq" id="WP_109984982.1">
    <property type="nucleotide sequence ID" value="NZ_QGTD01000013.1"/>
</dbReference>
<dbReference type="EMBL" id="QGTD01000013">
    <property type="protein sequence ID" value="PWU67632.1"/>
    <property type="molecule type" value="Genomic_DNA"/>
</dbReference>
<dbReference type="PANTHER" id="PTHR40045:SF1">
    <property type="entry name" value="YQCI_YCGG FAMILY PROTEIN"/>
    <property type="match status" value="1"/>
</dbReference>
<reference evidence="1 2" key="1">
    <citation type="submission" date="2018-05" db="EMBL/GenBank/DDBJ databases">
        <title>Genomic analysis of Gracilibacillus dipsosauri DD1 reveals novel features of a salt-tolerant amylase.</title>
        <authorList>
            <person name="Deutch C.E."/>
            <person name="Yang S."/>
        </authorList>
    </citation>
    <scope>NUCLEOTIDE SEQUENCE [LARGE SCALE GENOMIC DNA]</scope>
    <source>
        <strain evidence="1 2">DD1</strain>
    </source>
</reference>
<dbReference type="OrthoDB" id="112290at2"/>
<dbReference type="Proteomes" id="UP000245624">
    <property type="component" value="Unassembled WGS sequence"/>
</dbReference>